<keyword evidence="5" id="KW-1185">Reference proteome</keyword>
<proteinExistence type="predicted"/>
<keyword evidence="1" id="KW-0808">Transferase</keyword>
<evidence type="ECO:0000256" key="1">
    <source>
        <dbReference type="ARBA" id="ARBA00022679"/>
    </source>
</evidence>
<dbReference type="SUPFAM" id="SSF53613">
    <property type="entry name" value="Ribokinase-like"/>
    <property type="match status" value="1"/>
</dbReference>
<reference evidence="4 5" key="1">
    <citation type="submission" date="2020-04" db="EMBL/GenBank/DDBJ databases">
        <title>MicrobeNet Type strains.</title>
        <authorList>
            <person name="Nicholson A.C."/>
        </authorList>
    </citation>
    <scope>NUCLEOTIDE SEQUENCE [LARGE SCALE GENOMIC DNA]</scope>
    <source>
        <strain evidence="4 5">CCUG 61472</strain>
    </source>
</reference>
<dbReference type="InterPro" id="IPR011611">
    <property type="entry name" value="PfkB_dom"/>
</dbReference>
<organism evidence="4 5">
    <name type="scientific">Periweissella fabalis</name>
    <dbReference type="NCBI Taxonomy" id="1070421"/>
    <lineage>
        <taxon>Bacteria</taxon>
        <taxon>Bacillati</taxon>
        <taxon>Bacillota</taxon>
        <taxon>Bacilli</taxon>
        <taxon>Lactobacillales</taxon>
        <taxon>Lactobacillaceae</taxon>
        <taxon>Periweissella</taxon>
    </lineage>
</organism>
<dbReference type="GO" id="GO:0016301">
    <property type="term" value="F:kinase activity"/>
    <property type="evidence" value="ECO:0007669"/>
    <property type="project" value="UniProtKB-KW"/>
</dbReference>
<dbReference type="PANTHER" id="PTHR10584:SF166">
    <property type="entry name" value="RIBOKINASE"/>
    <property type="match status" value="1"/>
</dbReference>
<dbReference type="Gene3D" id="3.40.1190.20">
    <property type="match status" value="1"/>
</dbReference>
<dbReference type="GO" id="GO:0006796">
    <property type="term" value="P:phosphate-containing compound metabolic process"/>
    <property type="evidence" value="ECO:0007669"/>
    <property type="project" value="UniProtKB-ARBA"/>
</dbReference>
<accession>A0A7X6S379</accession>
<keyword evidence="2 4" id="KW-0418">Kinase</keyword>
<protein>
    <submittedName>
        <fullName evidence="4">Ribokinase</fullName>
    </submittedName>
</protein>
<dbReference type="InterPro" id="IPR002139">
    <property type="entry name" value="Ribo/fructo_kinase"/>
</dbReference>
<dbReference type="Pfam" id="PF00294">
    <property type="entry name" value="PfkB"/>
    <property type="match status" value="1"/>
</dbReference>
<dbReference type="AlphaFoldDB" id="A0A7X6S379"/>
<evidence type="ECO:0000313" key="4">
    <source>
        <dbReference type="EMBL" id="NKZ23687.1"/>
    </source>
</evidence>
<evidence type="ECO:0000259" key="3">
    <source>
        <dbReference type="Pfam" id="PF00294"/>
    </source>
</evidence>
<dbReference type="InterPro" id="IPR029056">
    <property type="entry name" value="Ribokinase-like"/>
</dbReference>
<dbReference type="RefSeq" id="WP_168721472.1">
    <property type="nucleotide sequence ID" value="NZ_JAAXPN010000001.1"/>
</dbReference>
<dbReference type="PRINTS" id="PR00990">
    <property type="entry name" value="RIBOKINASE"/>
</dbReference>
<dbReference type="GO" id="GO:0005829">
    <property type="term" value="C:cytosol"/>
    <property type="evidence" value="ECO:0007669"/>
    <property type="project" value="TreeGrafter"/>
</dbReference>
<name>A0A7X6S379_9LACO</name>
<comment type="caution">
    <text evidence="4">The sequence shown here is derived from an EMBL/GenBank/DDBJ whole genome shotgun (WGS) entry which is preliminary data.</text>
</comment>
<gene>
    <name evidence="4" type="ORF">HF964_02540</name>
</gene>
<dbReference type="EMBL" id="JAAXPN010000001">
    <property type="protein sequence ID" value="NKZ23687.1"/>
    <property type="molecule type" value="Genomic_DNA"/>
</dbReference>
<feature type="domain" description="Carbohydrate kinase PfkB" evidence="3">
    <location>
        <begin position="1"/>
        <end position="290"/>
    </location>
</feature>
<evidence type="ECO:0000256" key="2">
    <source>
        <dbReference type="ARBA" id="ARBA00022777"/>
    </source>
</evidence>
<sequence>MKKTLVIGSVFEEYLIDVPHIPTHGEKLTGVYRGRSIGGSAFNVYGALRYANAPADLLVPLGHGMHSQRIRNEFVKLKIPQLIQANQMDNGWNLVLNEPNGNRSIIRFTGLDKQWQDTWLEAIDISSYHYFYISGIDLINYKSASLILDVLAQRRVGSYIIFDASSQISHIKPTIIKRLLQPGILITTNQAEMQRLLPSNDSMQSKAARLFQLTRQPVIVTLGKRGTYYYDGQKGQIAAAPAVHAVNINGAGDTHRGGLIASLVNGESIGQAVIMANQLASLVVQQTASSLLIDRINNV</sequence>
<dbReference type="PANTHER" id="PTHR10584">
    <property type="entry name" value="SUGAR KINASE"/>
    <property type="match status" value="1"/>
</dbReference>
<evidence type="ECO:0000313" key="5">
    <source>
        <dbReference type="Proteomes" id="UP000549765"/>
    </source>
</evidence>
<dbReference type="Proteomes" id="UP000549765">
    <property type="component" value="Unassembled WGS sequence"/>
</dbReference>